<feature type="coiled-coil region" evidence="1">
    <location>
        <begin position="39"/>
        <end position="80"/>
    </location>
</feature>
<dbReference type="EMBL" id="BARU01030172">
    <property type="protein sequence ID" value="GAH75062.1"/>
    <property type="molecule type" value="Genomic_DNA"/>
</dbReference>
<reference evidence="2" key="1">
    <citation type="journal article" date="2014" name="Front. Microbiol.">
        <title>High frequency of phylogenetically diverse reductive dehalogenase-homologous genes in deep subseafloor sedimentary metagenomes.</title>
        <authorList>
            <person name="Kawai M."/>
            <person name="Futagami T."/>
            <person name="Toyoda A."/>
            <person name="Takaki Y."/>
            <person name="Nishi S."/>
            <person name="Hori S."/>
            <person name="Arai W."/>
            <person name="Tsubouchi T."/>
            <person name="Morono Y."/>
            <person name="Uchiyama I."/>
            <person name="Ito T."/>
            <person name="Fujiyama A."/>
            <person name="Inagaki F."/>
            <person name="Takami H."/>
        </authorList>
    </citation>
    <scope>NUCLEOTIDE SEQUENCE</scope>
    <source>
        <strain evidence="2">Expedition CK06-06</strain>
    </source>
</reference>
<gene>
    <name evidence="2" type="ORF">S03H2_47925</name>
</gene>
<sequence length="155" mass="17916">MKENLARLIKLQTIDSQLMEIEEQKGDLPAQVEYLARQLENLEQGIAEKHVRLKQIERERRRLQATLEETRGHLKKYQEQLLLVSTNRAYDAITSEIDNAKKILDEGEFHLLELSEEDQHLTDEIKVDKLQAGEKRTELAAQQESLRATIAATEA</sequence>
<proteinExistence type="predicted"/>
<feature type="non-terminal residue" evidence="2">
    <location>
        <position position="155"/>
    </location>
</feature>
<dbReference type="Gene3D" id="1.10.287.1490">
    <property type="match status" value="1"/>
</dbReference>
<accession>X1I046</accession>
<keyword evidence="1" id="KW-0175">Coiled coil</keyword>
<name>X1I046_9ZZZZ</name>
<dbReference type="AlphaFoldDB" id="X1I046"/>
<evidence type="ECO:0000313" key="2">
    <source>
        <dbReference type="EMBL" id="GAH75062.1"/>
    </source>
</evidence>
<evidence type="ECO:0000256" key="1">
    <source>
        <dbReference type="SAM" id="Coils"/>
    </source>
</evidence>
<protein>
    <submittedName>
        <fullName evidence="2">Uncharacterized protein</fullName>
    </submittedName>
</protein>
<organism evidence="2">
    <name type="scientific">marine sediment metagenome</name>
    <dbReference type="NCBI Taxonomy" id="412755"/>
    <lineage>
        <taxon>unclassified sequences</taxon>
        <taxon>metagenomes</taxon>
        <taxon>ecological metagenomes</taxon>
    </lineage>
</organism>
<comment type="caution">
    <text evidence="2">The sequence shown here is derived from an EMBL/GenBank/DDBJ whole genome shotgun (WGS) entry which is preliminary data.</text>
</comment>